<organism evidence="2 3">
    <name type="scientific">Pedobacter cryoconitis</name>
    <dbReference type="NCBI Taxonomy" id="188932"/>
    <lineage>
        <taxon>Bacteria</taxon>
        <taxon>Pseudomonadati</taxon>
        <taxon>Bacteroidota</taxon>
        <taxon>Sphingobacteriia</taxon>
        <taxon>Sphingobacteriales</taxon>
        <taxon>Sphingobacteriaceae</taxon>
        <taxon>Pedobacter</taxon>
    </lineage>
</organism>
<name>A0A327S744_9SPHI</name>
<proteinExistence type="predicted"/>
<keyword evidence="1" id="KW-0472">Membrane</keyword>
<evidence type="ECO:0000256" key="1">
    <source>
        <dbReference type="SAM" id="Phobius"/>
    </source>
</evidence>
<sequence>MNNLPGLGMLKSRHSPSKIFVYFAVGIFIFLSGLAWLIYMEAIVPAEARNSFSFYGVKHPVNFSGKLDQLYWIIILIMVFAISPLLIAINLSFGKAYYLYEKGIVTENGGQLKTILFEDIEDLGLFSSGNSFNPNNIAFRNRKEGRWEIMTARNRHIFKAIDLIISHHQVLYTAKVLKEIQIGNGIVFNYISDSIPGKSFLNLPPKEITVYKHHLVINEVQLRIEDVSHFSTDNNRISLYSKENDIAFDTSLMGFFSSKSFIAVLHGLIKTSGAL</sequence>
<feature type="transmembrane region" description="Helical" evidence="1">
    <location>
        <begin position="70"/>
        <end position="93"/>
    </location>
</feature>
<feature type="transmembrane region" description="Helical" evidence="1">
    <location>
        <begin position="20"/>
        <end position="39"/>
    </location>
</feature>
<evidence type="ECO:0000313" key="2">
    <source>
        <dbReference type="EMBL" id="RAJ24900.1"/>
    </source>
</evidence>
<keyword evidence="1" id="KW-0812">Transmembrane</keyword>
<dbReference type="EMBL" id="QLLR01000029">
    <property type="protein sequence ID" value="RAJ24900.1"/>
    <property type="molecule type" value="Genomic_DNA"/>
</dbReference>
<comment type="caution">
    <text evidence="2">The sequence shown here is derived from an EMBL/GenBank/DDBJ whole genome shotgun (WGS) entry which is preliminary data.</text>
</comment>
<reference evidence="2 3" key="1">
    <citation type="submission" date="2018-06" db="EMBL/GenBank/DDBJ databases">
        <title>Genomic Encyclopedia of Archaeal and Bacterial Type Strains, Phase II (KMG-II): from individual species to whole genera.</title>
        <authorList>
            <person name="Goeker M."/>
        </authorList>
    </citation>
    <scope>NUCLEOTIDE SEQUENCE [LARGE SCALE GENOMIC DNA]</scope>
    <source>
        <strain evidence="2 3">DSM 14825</strain>
    </source>
</reference>
<dbReference type="AlphaFoldDB" id="A0A327S744"/>
<dbReference type="OrthoDB" id="1360114at2"/>
<keyword evidence="1" id="KW-1133">Transmembrane helix</keyword>
<gene>
    <name evidence="2" type="ORF">LY11_04258</name>
</gene>
<protein>
    <submittedName>
        <fullName evidence="2">Uncharacterized protein</fullName>
    </submittedName>
</protein>
<dbReference type="RefSeq" id="WP_111635621.1">
    <property type="nucleotide sequence ID" value="NZ_QLLR01000029.1"/>
</dbReference>
<dbReference type="Proteomes" id="UP000249754">
    <property type="component" value="Unassembled WGS sequence"/>
</dbReference>
<accession>A0A327S744</accession>
<evidence type="ECO:0000313" key="3">
    <source>
        <dbReference type="Proteomes" id="UP000249754"/>
    </source>
</evidence>